<keyword evidence="1" id="KW-1133">Transmembrane helix</keyword>
<protein>
    <submittedName>
        <fullName evidence="2">OadG-related small transporter subunit</fullName>
    </submittedName>
</protein>
<reference evidence="2 3" key="1">
    <citation type="submission" date="2024-03" db="EMBL/GenBank/DDBJ databases">
        <title>Human intestinal bacterial collection.</title>
        <authorList>
            <person name="Pauvert C."/>
            <person name="Hitch T.C.A."/>
            <person name="Clavel T."/>
        </authorList>
    </citation>
    <scope>NUCLEOTIDE SEQUENCE [LARGE SCALE GENOMIC DNA]</scope>
    <source>
        <strain evidence="2 3">CLA-JM-H11</strain>
    </source>
</reference>
<dbReference type="RefSeq" id="WP_349216046.1">
    <property type="nucleotide sequence ID" value="NZ_JBBMFA010000092.1"/>
</dbReference>
<organism evidence="2 3">
    <name type="scientific">Ruthenibacterium intestinale</name>
    <dbReference type="NCBI Taxonomy" id="3133163"/>
    <lineage>
        <taxon>Bacteria</taxon>
        <taxon>Bacillati</taxon>
        <taxon>Bacillota</taxon>
        <taxon>Clostridia</taxon>
        <taxon>Eubacteriales</taxon>
        <taxon>Oscillospiraceae</taxon>
        <taxon>Ruthenibacterium</taxon>
    </lineage>
</organism>
<evidence type="ECO:0000256" key="1">
    <source>
        <dbReference type="SAM" id="Phobius"/>
    </source>
</evidence>
<proteinExistence type="predicted"/>
<feature type="transmembrane region" description="Helical" evidence="1">
    <location>
        <begin position="12"/>
        <end position="32"/>
    </location>
</feature>
<accession>A0ABV1GFE9</accession>
<name>A0ABV1GFE9_9FIRM</name>
<dbReference type="NCBIfam" id="NF040909">
    <property type="entry name" value="OadG_rel_small"/>
    <property type="match status" value="1"/>
</dbReference>
<evidence type="ECO:0000313" key="2">
    <source>
        <dbReference type="EMBL" id="MEQ2520534.1"/>
    </source>
</evidence>
<evidence type="ECO:0000313" key="3">
    <source>
        <dbReference type="Proteomes" id="UP001477672"/>
    </source>
</evidence>
<comment type="caution">
    <text evidence="2">The sequence shown here is derived from an EMBL/GenBank/DDBJ whole genome shotgun (WGS) entry which is preliminary data.</text>
</comment>
<gene>
    <name evidence="2" type="ORF">WMO24_08840</name>
</gene>
<keyword evidence="1" id="KW-0472">Membrane</keyword>
<dbReference type="Proteomes" id="UP001477672">
    <property type="component" value="Unassembled WGS sequence"/>
</dbReference>
<dbReference type="EMBL" id="JBBMFA010000092">
    <property type="protein sequence ID" value="MEQ2520534.1"/>
    <property type="molecule type" value="Genomic_DNA"/>
</dbReference>
<keyword evidence="1" id="KW-0812">Transmembrane</keyword>
<sequence>MEQLLQSLGVMLMGMCGIFIVMGIISLVVSGLNRMFK</sequence>
<keyword evidence="3" id="KW-1185">Reference proteome</keyword>